<dbReference type="PATRIC" id="fig|42253.5.peg.2740"/>
<dbReference type="Proteomes" id="UP000069205">
    <property type="component" value="Chromosome"/>
</dbReference>
<evidence type="ECO:0000313" key="3">
    <source>
        <dbReference type="Proteomes" id="UP000069205"/>
    </source>
</evidence>
<evidence type="ECO:0000313" key="2">
    <source>
        <dbReference type="EMBL" id="ALA59182.1"/>
    </source>
</evidence>
<dbReference type="OrthoDB" id="9800503at2"/>
<dbReference type="EMBL" id="CP011801">
    <property type="protein sequence ID" value="ALA59182.1"/>
    <property type="molecule type" value="Genomic_DNA"/>
</dbReference>
<comment type="similarity">
    <text evidence="1">Belongs to the phD/YefM antitoxin family.</text>
</comment>
<sequence>MPKAHVVNIHEAKTRLSQLIVEATQGTTVVIARAGTPIVTLVPVGEEVPQRRPGYLKGKLRIEKDFDAPLPEAVQKTFEGRE</sequence>
<keyword evidence="3" id="KW-1185">Reference proteome</keyword>
<dbReference type="SUPFAM" id="SSF143120">
    <property type="entry name" value="YefM-like"/>
    <property type="match status" value="1"/>
</dbReference>
<name>A0A0K2GEZ0_NITMO</name>
<gene>
    <name evidence="2" type="ORF">NITMOv2_2773</name>
</gene>
<dbReference type="KEGG" id="nmv:NITMOv2_2773"/>
<dbReference type="STRING" id="42253.NITMOv2_2773"/>
<accession>A0A0K2GEZ0</accession>
<reference evidence="2 3" key="1">
    <citation type="journal article" date="2015" name="Proc. Natl. Acad. Sci. U.S.A.">
        <title>Expanded metabolic versatility of ubiquitous nitrite-oxidizing bacteria from the genus Nitrospira.</title>
        <authorList>
            <person name="Koch H."/>
            <person name="Lucker S."/>
            <person name="Albertsen M."/>
            <person name="Kitzinger K."/>
            <person name="Herbold C."/>
            <person name="Spieck E."/>
            <person name="Nielsen P.H."/>
            <person name="Wagner M."/>
            <person name="Daims H."/>
        </authorList>
    </citation>
    <scope>NUCLEOTIDE SEQUENCE [LARGE SCALE GENOMIC DNA]</scope>
    <source>
        <strain evidence="2 3">NSP M-1</strain>
    </source>
</reference>
<dbReference type="Gene3D" id="3.40.1620.10">
    <property type="entry name" value="YefM-like domain"/>
    <property type="match status" value="1"/>
</dbReference>
<evidence type="ECO:0000256" key="1">
    <source>
        <dbReference type="ARBA" id="ARBA00009981"/>
    </source>
</evidence>
<protein>
    <submittedName>
        <fullName evidence="2">Prevent-host-death family protein</fullName>
    </submittedName>
</protein>
<organism evidence="2 3">
    <name type="scientific">Nitrospira moscoviensis</name>
    <dbReference type="NCBI Taxonomy" id="42253"/>
    <lineage>
        <taxon>Bacteria</taxon>
        <taxon>Pseudomonadati</taxon>
        <taxon>Nitrospirota</taxon>
        <taxon>Nitrospiria</taxon>
        <taxon>Nitrospirales</taxon>
        <taxon>Nitrospiraceae</taxon>
        <taxon>Nitrospira</taxon>
    </lineage>
</organism>
<proteinExistence type="inferred from homology"/>
<dbReference type="RefSeq" id="WP_053380246.1">
    <property type="nucleotide sequence ID" value="NZ_CP011801.1"/>
</dbReference>
<dbReference type="InterPro" id="IPR036165">
    <property type="entry name" value="YefM-like_sf"/>
</dbReference>
<dbReference type="AlphaFoldDB" id="A0A0K2GEZ0"/>
<dbReference type="NCBIfam" id="TIGR01552">
    <property type="entry name" value="phd_fam"/>
    <property type="match status" value="1"/>
</dbReference>